<keyword evidence="1" id="KW-0812">Transmembrane</keyword>
<keyword evidence="1" id="KW-0472">Membrane</keyword>
<reference evidence="2 3" key="1">
    <citation type="submission" date="2017-03" db="EMBL/GenBank/DDBJ databases">
        <title>Sulfur activation and transportation mechanism of thermophilic Archaea Acidianus manzaensis YN-25.</title>
        <authorList>
            <person name="Ma Y."/>
            <person name="Yang Y."/>
            <person name="Xia J."/>
        </authorList>
    </citation>
    <scope>NUCLEOTIDE SEQUENCE [LARGE SCALE GENOMIC DNA]</scope>
    <source>
        <strain evidence="2 3">YN-25</strain>
    </source>
</reference>
<keyword evidence="3" id="KW-1185">Reference proteome</keyword>
<dbReference type="RefSeq" id="WP_148690802.1">
    <property type="nucleotide sequence ID" value="NZ_CP020477.1"/>
</dbReference>
<dbReference type="OrthoDB" id="42860at2157"/>
<dbReference type="STRING" id="282676.B6F84_02715"/>
<accession>A0A1W6JXP5</accession>
<gene>
    <name evidence="2" type="ORF">B6F84_02715</name>
</gene>
<dbReference type="KEGG" id="aman:B6F84_02715"/>
<dbReference type="AlphaFoldDB" id="A0A1W6JXP5"/>
<name>A0A1W6JXP5_9CREN</name>
<keyword evidence="1" id="KW-1133">Transmembrane helix</keyword>
<protein>
    <submittedName>
        <fullName evidence="2">Uncharacterized protein</fullName>
    </submittedName>
</protein>
<sequence length="426" mass="47733">MSPVIGMIFVLIIMLSVIIPVMYLVTSTPSNYEESYASVQPEMTKANEQLQEVNSPSSPIGFYYGSGVAYIVYYSEPMVPLNISYFLGYSGNDLKVIKADPTNTTYNGYPAIEYDIGDYTELAMVTSLGNIIYADPIVHYNSNVTDSTVSPIEMIAIQNYNSSTNPNKVVIDNPYSFDSHYVLNYCNINGLTGYYDVEIALMREQNSGWINLTIAGTKPFFGSSKADADTIGFYAPTDYGNIYGQIEWYSNSMLFNISYDGNPFNWYLCPHFYAGVYTSVQYNVIFPANIDFHFEGNELYVCIIHDGKELELPNLNLANVKLYANPDYSPYPTNVPFTPVYVANYSTQIWVPNLRSGYYITTSVTMSNSFPFSPIQMEAYSKPSGDAQLFCYYYPVNNDYVPIPIGAPIEIFIGNGMILSDVQASI</sequence>
<dbReference type="Proteomes" id="UP000193404">
    <property type="component" value="Chromosome"/>
</dbReference>
<proteinExistence type="predicted"/>
<dbReference type="GeneID" id="41589796"/>
<evidence type="ECO:0000313" key="2">
    <source>
        <dbReference type="EMBL" id="ARM75046.1"/>
    </source>
</evidence>
<organism evidence="2 3">
    <name type="scientific">Acidianus manzaensis</name>
    <dbReference type="NCBI Taxonomy" id="282676"/>
    <lineage>
        <taxon>Archaea</taxon>
        <taxon>Thermoproteota</taxon>
        <taxon>Thermoprotei</taxon>
        <taxon>Sulfolobales</taxon>
        <taxon>Sulfolobaceae</taxon>
        <taxon>Acidianus</taxon>
    </lineage>
</organism>
<evidence type="ECO:0000256" key="1">
    <source>
        <dbReference type="SAM" id="Phobius"/>
    </source>
</evidence>
<dbReference type="EMBL" id="CP020477">
    <property type="protein sequence ID" value="ARM75046.1"/>
    <property type="molecule type" value="Genomic_DNA"/>
</dbReference>
<evidence type="ECO:0000313" key="3">
    <source>
        <dbReference type="Proteomes" id="UP000193404"/>
    </source>
</evidence>
<feature type="transmembrane region" description="Helical" evidence="1">
    <location>
        <begin position="7"/>
        <end position="25"/>
    </location>
</feature>